<keyword evidence="10" id="KW-1185">Reference proteome</keyword>
<evidence type="ECO:0000256" key="2">
    <source>
        <dbReference type="ARBA" id="ARBA00022670"/>
    </source>
</evidence>
<dbReference type="Gene3D" id="3.90.1680.20">
    <property type="match status" value="2"/>
</dbReference>
<comment type="similarity">
    <text evidence="1 8">Belongs to the SOS response-associated peptidase family.</text>
</comment>
<dbReference type="GO" id="GO:0006508">
    <property type="term" value="P:proteolysis"/>
    <property type="evidence" value="ECO:0007669"/>
    <property type="project" value="UniProtKB-KW"/>
</dbReference>
<dbReference type="GO" id="GO:0016829">
    <property type="term" value="F:lyase activity"/>
    <property type="evidence" value="ECO:0007669"/>
    <property type="project" value="UniProtKB-KW"/>
</dbReference>
<dbReference type="GO" id="GO:0003697">
    <property type="term" value="F:single-stranded DNA binding"/>
    <property type="evidence" value="ECO:0007669"/>
    <property type="project" value="InterPro"/>
</dbReference>
<keyword evidence="6" id="KW-0238">DNA-binding</keyword>
<dbReference type="RefSeq" id="WP_151159519.1">
    <property type="nucleotide sequence ID" value="NZ_JACHIL010000003.1"/>
</dbReference>
<evidence type="ECO:0000313" key="9">
    <source>
        <dbReference type="EMBL" id="MBB5091451.1"/>
    </source>
</evidence>
<keyword evidence="7" id="KW-0456">Lyase</keyword>
<dbReference type="GO" id="GO:0106300">
    <property type="term" value="P:protein-DNA covalent cross-linking repair"/>
    <property type="evidence" value="ECO:0007669"/>
    <property type="project" value="InterPro"/>
</dbReference>
<evidence type="ECO:0000256" key="3">
    <source>
        <dbReference type="ARBA" id="ARBA00022763"/>
    </source>
</evidence>
<evidence type="ECO:0000256" key="6">
    <source>
        <dbReference type="ARBA" id="ARBA00023125"/>
    </source>
</evidence>
<reference evidence="9 10" key="1">
    <citation type="submission" date="2020-08" db="EMBL/GenBank/DDBJ databases">
        <title>Genomic Encyclopedia of Type Strains, Phase IV (KMG-IV): sequencing the most valuable type-strain genomes for metagenomic binning, comparative biology and taxonomic classification.</title>
        <authorList>
            <person name="Goeker M."/>
        </authorList>
    </citation>
    <scope>NUCLEOTIDE SEQUENCE [LARGE SCALE GENOMIC DNA]</scope>
    <source>
        <strain evidence="9 10">DSM 25620</strain>
    </source>
</reference>
<evidence type="ECO:0000256" key="8">
    <source>
        <dbReference type="RuleBase" id="RU364100"/>
    </source>
</evidence>
<evidence type="ECO:0000256" key="5">
    <source>
        <dbReference type="ARBA" id="ARBA00023124"/>
    </source>
</evidence>
<dbReference type="AlphaFoldDB" id="A0A7W8ALI9"/>
<dbReference type="InterPro" id="IPR036590">
    <property type="entry name" value="SRAP-like"/>
</dbReference>
<dbReference type="GO" id="GO:0008233">
    <property type="term" value="F:peptidase activity"/>
    <property type="evidence" value="ECO:0007669"/>
    <property type="project" value="UniProtKB-KW"/>
</dbReference>
<evidence type="ECO:0000313" key="10">
    <source>
        <dbReference type="Proteomes" id="UP000531231"/>
    </source>
</evidence>
<protein>
    <recommendedName>
        <fullName evidence="8">Abasic site processing protein</fullName>
        <ecNumber evidence="8">3.4.-.-</ecNumber>
    </recommendedName>
</protein>
<keyword evidence="2 8" id="KW-0645">Protease</keyword>
<dbReference type="Proteomes" id="UP000531231">
    <property type="component" value="Unassembled WGS sequence"/>
</dbReference>
<dbReference type="EMBL" id="JACHIL010000003">
    <property type="protein sequence ID" value="MBB5091451.1"/>
    <property type="molecule type" value="Genomic_DNA"/>
</dbReference>
<comment type="caution">
    <text evidence="9">The sequence shown here is derived from an EMBL/GenBank/DDBJ whole genome shotgun (WGS) entry which is preliminary data.</text>
</comment>
<evidence type="ECO:0000256" key="1">
    <source>
        <dbReference type="ARBA" id="ARBA00008136"/>
    </source>
</evidence>
<evidence type="ECO:0000256" key="7">
    <source>
        <dbReference type="ARBA" id="ARBA00023239"/>
    </source>
</evidence>
<dbReference type="InterPro" id="IPR003738">
    <property type="entry name" value="SRAP"/>
</dbReference>
<dbReference type="EC" id="3.4.-.-" evidence="8"/>
<sequence length="211" mass="24078">MCNIYNIKMHSAQLKQAVGSYIDLTNGASFDENIYPDYPAPILRNNLDGPELALSRWGMPTPQMYVKGAADKGITNVRNISSRHWQQWLTIANRCLIPATSFSEYAQEPAPKTGKKPLHWFAIDETEPLFFFAGIWTEWIGVRKPSEGKQNHTLFAFLTSEPNSVVAPIHPKAMPVILTELEEFNMWMTAPWEIAKELQRPLSEYKLKILN</sequence>
<name>A0A7W8ALI9_9HYPH</name>
<dbReference type="PANTHER" id="PTHR13604">
    <property type="entry name" value="DC12-RELATED"/>
    <property type="match status" value="1"/>
</dbReference>
<dbReference type="PANTHER" id="PTHR13604:SF0">
    <property type="entry name" value="ABASIC SITE PROCESSING PROTEIN HMCES"/>
    <property type="match status" value="1"/>
</dbReference>
<keyword evidence="5" id="KW-0190">Covalent protein-DNA linkage</keyword>
<organism evidence="9 10">
    <name type="scientific">Pseudochrobactrum saccharolyticum</name>
    <dbReference type="NCBI Taxonomy" id="354352"/>
    <lineage>
        <taxon>Bacteria</taxon>
        <taxon>Pseudomonadati</taxon>
        <taxon>Pseudomonadota</taxon>
        <taxon>Alphaproteobacteria</taxon>
        <taxon>Hyphomicrobiales</taxon>
        <taxon>Brucellaceae</taxon>
        <taxon>Pseudochrobactrum</taxon>
    </lineage>
</organism>
<dbReference type="Pfam" id="PF02586">
    <property type="entry name" value="SRAP"/>
    <property type="match status" value="1"/>
</dbReference>
<gene>
    <name evidence="9" type="ORF">HNQ68_001992</name>
</gene>
<proteinExistence type="inferred from homology"/>
<dbReference type="SUPFAM" id="SSF143081">
    <property type="entry name" value="BB1717-like"/>
    <property type="match status" value="1"/>
</dbReference>
<keyword evidence="4 8" id="KW-0378">Hydrolase</keyword>
<evidence type="ECO:0000256" key="4">
    <source>
        <dbReference type="ARBA" id="ARBA00022801"/>
    </source>
</evidence>
<keyword evidence="3" id="KW-0227">DNA damage</keyword>
<accession>A0A7W8ALI9</accession>